<dbReference type="AlphaFoldDB" id="A0A2J0KR84"/>
<dbReference type="PROSITE" id="PS00071">
    <property type="entry name" value="GAPDH"/>
    <property type="match status" value="1"/>
</dbReference>
<dbReference type="GO" id="GO:0051287">
    <property type="term" value="F:NAD binding"/>
    <property type="evidence" value="ECO:0007669"/>
    <property type="project" value="InterPro"/>
</dbReference>
<feature type="binding site" evidence="5">
    <location>
        <position position="184"/>
    </location>
    <ligand>
        <name>D-glyceraldehyde 3-phosphate</name>
        <dbReference type="ChEBI" id="CHEBI:59776"/>
    </ligand>
</feature>
<comment type="subunit">
    <text evidence="2">Homotetramer.</text>
</comment>
<evidence type="ECO:0000256" key="6">
    <source>
        <dbReference type="PIRSR" id="PIRSR000149-3"/>
    </source>
</evidence>
<comment type="similarity">
    <text evidence="1 8">Belongs to the glyceraldehyde-3-phosphate dehydrogenase family.</text>
</comment>
<dbReference type="CDD" id="cd18126">
    <property type="entry name" value="GAPDH_I_C"/>
    <property type="match status" value="1"/>
</dbReference>
<sequence length="335" mass="35933">MAVKVGINGFGRIGRLVFRAALATGAKDIDFVAVNDITDAATLAHLLKYDSNFGILKNDVKADGDSLVIDGKKVKVLAERDPSKLPWKNLGVDYVIESTGLFTDKDKAALHMTGGARKVIITAPAKGDIKTIVLGVNEKTYDKAKDNIVSNASCTTNCIAPVVKVIKDNFGVKKGLMTTIHSYTNDQRILDLPHKDLRRARAAALSMIPTTTGAAKAVGLVMPELKGKLDGLSIRVPTPTVSLVDVVLQVEKETTKETVNGALKKAASGELKGILEVCELPLVSIDFKGNSASSIVDAASTFAIGDMVKVLSWYDNEWGYSCRVVDLLKYMIKKG</sequence>
<feature type="binding site" evidence="6">
    <location>
        <position position="316"/>
    </location>
    <ligand>
        <name>NAD(+)</name>
        <dbReference type="ChEBI" id="CHEBI:57540"/>
    </ligand>
</feature>
<dbReference type="Proteomes" id="UP000230052">
    <property type="component" value="Unassembled WGS sequence"/>
</dbReference>
<feature type="binding site" evidence="5">
    <location>
        <position position="235"/>
    </location>
    <ligand>
        <name>D-glyceraldehyde 3-phosphate</name>
        <dbReference type="ChEBI" id="CHEBI:59776"/>
    </ligand>
</feature>
<evidence type="ECO:0000256" key="1">
    <source>
        <dbReference type="ARBA" id="ARBA00007406"/>
    </source>
</evidence>
<feature type="binding site" evidence="6">
    <location>
        <position position="122"/>
    </location>
    <ligand>
        <name>NAD(+)</name>
        <dbReference type="ChEBI" id="CHEBI:57540"/>
    </ligand>
</feature>
<dbReference type="SUPFAM" id="SSF51735">
    <property type="entry name" value="NAD(P)-binding Rossmann-fold domains"/>
    <property type="match status" value="1"/>
</dbReference>
<feature type="site" description="Activates thiol group during catalysis" evidence="7">
    <location>
        <position position="181"/>
    </location>
</feature>
<dbReference type="InterPro" id="IPR020828">
    <property type="entry name" value="GlycerAld_3-P_DH_NAD(P)-bd"/>
</dbReference>
<keyword evidence="3 9" id="KW-0560">Oxidoreductase</keyword>
<evidence type="ECO:0000256" key="2">
    <source>
        <dbReference type="ARBA" id="ARBA00011881"/>
    </source>
</evidence>
<evidence type="ECO:0000313" key="11">
    <source>
        <dbReference type="EMBL" id="PIU41112.1"/>
    </source>
</evidence>
<dbReference type="PRINTS" id="PR00078">
    <property type="entry name" value="G3PDHDRGNASE"/>
</dbReference>
<dbReference type="PANTHER" id="PTHR43148">
    <property type="entry name" value="GLYCERALDEHYDE-3-PHOSPHATE DEHYDROGENASE 2"/>
    <property type="match status" value="1"/>
</dbReference>
<dbReference type="GO" id="GO:0050661">
    <property type="term" value="F:NADP binding"/>
    <property type="evidence" value="ECO:0007669"/>
    <property type="project" value="InterPro"/>
</dbReference>
<feature type="binding site" evidence="5">
    <location>
        <begin position="153"/>
        <end position="155"/>
    </location>
    <ligand>
        <name>D-glyceraldehyde 3-phosphate</name>
        <dbReference type="ChEBI" id="CHEBI:59776"/>
    </ligand>
</feature>
<dbReference type="Pfam" id="PF02800">
    <property type="entry name" value="Gp_dh_C"/>
    <property type="match status" value="1"/>
</dbReference>
<evidence type="ECO:0000259" key="10">
    <source>
        <dbReference type="SMART" id="SM00846"/>
    </source>
</evidence>
<gene>
    <name evidence="11" type="primary">gap</name>
    <name evidence="11" type="ORF">COS99_07180</name>
</gene>
<feature type="binding site" evidence="6">
    <location>
        <position position="36"/>
    </location>
    <ligand>
        <name>NAD(+)</name>
        <dbReference type="ChEBI" id="CHEBI:57540"/>
    </ligand>
</feature>
<feature type="binding site" evidence="6">
    <location>
        <begin position="12"/>
        <end position="13"/>
    </location>
    <ligand>
        <name>NAD(+)</name>
        <dbReference type="ChEBI" id="CHEBI:57540"/>
    </ligand>
</feature>
<evidence type="ECO:0000256" key="7">
    <source>
        <dbReference type="PIRSR" id="PIRSR000149-4"/>
    </source>
</evidence>
<dbReference type="InterPro" id="IPR020830">
    <property type="entry name" value="GlycerAld_3-P_DH_AS"/>
</dbReference>
<dbReference type="InterPro" id="IPR020831">
    <property type="entry name" value="GlycerAld/Erythrose_P_DH"/>
</dbReference>
<dbReference type="FunFam" id="3.40.50.720:FF:000001">
    <property type="entry name" value="Glyceraldehyde-3-phosphate dehydrogenase"/>
    <property type="match status" value="1"/>
</dbReference>
<proteinExistence type="inferred from homology"/>
<dbReference type="GO" id="GO:0006006">
    <property type="term" value="P:glucose metabolic process"/>
    <property type="evidence" value="ECO:0007669"/>
    <property type="project" value="InterPro"/>
</dbReference>
<organism evidence="11 12">
    <name type="scientific">Candidatus Aquitaenariimonas noxiae</name>
    <dbReference type="NCBI Taxonomy" id="1974741"/>
    <lineage>
        <taxon>Bacteria</taxon>
        <taxon>Pseudomonadati</taxon>
        <taxon>Candidatus Omnitrophota</taxon>
        <taxon>Candidatus Aquitaenariimonas</taxon>
    </lineage>
</organism>
<feature type="domain" description="Glyceraldehyde 3-phosphate dehydrogenase NAD(P) binding" evidence="10">
    <location>
        <begin position="3"/>
        <end position="154"/>
    </location>
</feature>
<evidence type="ECO:0000256" key="9">
    <source>
        <dbReference type="RuleBase" id="RU361160"/>
    </source>
</evidence>
<dbReference type="NCBIfam" id="TIGR01534">
    <property type="entry name" value="GAPDH-I"/>
    <property type="match status" value="1"/>
</dbReference>
<dbReference type="GO" id="GO:0016620">
    <property type="term" value="F:oxidoreductase activity, acting on the aldehyde or oxo group of donors, NAD or NADP as acceptor"/>
    <property type="evidence" value="ECO:0007669"/>
    <property type="project" value="InterPro"/>
</dbReference>
<dbReference type="Gene3D" id="3.30.360.10">
    <property type="entry name" value="Dihydrodipicolinate Reductase, domain 2"/>
    <property type="match status" value="1"/>
</dbReference>
<protein>
    <recommendedName>
        <fullName evidence="9">Glyceraldehyde-3-phosphate dehydrogenase</fullName>
        <ecNumber evidence="9">1.2.1.-</ecNumber>
    </recommendedName>
</protein>
<dbReference type="Gene3D" id="3.40.50.720">
    <property type="entry name" value="NAD(P)-binding Rossmann-like Domain"/>
    <property type="match status" value="1"/>
</dbReference>
<dbReference type="EMBL" id="PEWV01000071">
    <property type="protein sequence ID" value="PIU41112.1"/>
    <property type="molecule type" value="Genomic_DNA"/>
</dbReference>
<feature type="active site" description="Nucleophile" evidence="4">
    <location>
        <position position="154"/>
    </location>
</feature>
<keyword evidence="6" id="KW-0547">Nucleotide-binding</keyword>
<evidence type="ECO:0000256" key="4">
    <source>
        <dbReference type="PIRSR" id="PIRSR000149-1"/>
    </source>
</evidence>
<evidence type="ECO:0000256" key="8">
    <source>
        <dbReference type="RuleBase" id="RU000397"/>
    </source>
</evidence>
<dbReference type="Pfam" id="PF00044">
    <property type="entry name" value="Gp_dh_N"/>
    <property type="match status" value="1"/>
</dbReference>
<keyword evidence="6" id="KW-0520">NAD</keyword>
<dbReference type="FunFam" id="3.30.360.10:FF:000002">
    <property type="entry name" value="Glyceraldehyde-3-phosphate dehydrogenase"/>
    <property type="match status" value="1"/>
</dbReference>
<evidence type="ECO:0000256" key="5">
    <source>
        <dbReference type="PIRSR" id="PIRSR000149-2"/>
    </source>
</evidence>
<evidence type="ECO:0000313" key="12">
    <source>
        <dbReference type="Proteomes" id="UP000230052"/>
    </source>
</evidence>
<dbReference type="InterPro" id="IPR006424">
    <property type="entry name" value="Glyceraldehyde-3-P_DH_1"/>
</dbReference>
<accession>A0A2J0KR84</accession>
<dbReference type="InterPro" id="IPR020829">
    <property type="entry name" value="GlycerAld_3-P_DH_cat"/>
</dbReference>
<dbReference type="CDD" id="cd05214">
    <property type="entry name" value="GAPDH_I_N"/>
    <property type="match status" value="1"/>
</dbReference>
<dbReference type="SMART" id="SM00846">
    <property type="entry name" value="Gp_dh_N"/>
    <property type="match status" value="1"/>
</dbReference>
<reference evidence="11 12" key="1">
    <citation type="submission" date="2017-09" db="EMBL/GenBank/DDBJ databases">
        <title>Depth-based differentiation of microbial function through sediment-hosted aquifers and enrichment of novel symbionts in the deep terrestrial subsurface.</title>
        <authorList>
            <person name="Probst A.J."/>
            <person name="Ladd B."/>
            <person name="Jarett J.K."/>
            <person name="Geller-Mcgrath D.E."/>
            <person name="Sieber C.M."/>
            <person name="Emerson J.B."/>
            <person name="Anantharaman K."/>
            <person name="Thomas B.C."/>
            <person name="Malmstrom R."/>
            <person name="Stieglmeier M."/>
            <person name="Klingl A."/>
            <person name="Woyke T."/>
            <person name="Ryan C.M."/>
            <person name="Banfield J.F."/>
        </authorList>
    </citation>
    <scope>NUCLEOTIDE SEQUENCE [LARGE SCALE GENOMIC DNA]</scope>
    <source>
        <strain evidence="11">CG07_land_8_20_14_0_80_42_15</strain>
    </source>
</reference>
<comment type="caution">
    <text evidence="11">The sequence shown here is derived from an EMBL/GenBank/DDBJ whole genome shotgun (WGS) entry which is preliminary data.</text>
</comment>
<dbReference type="InterPro" id="IPR036291">
    <property type="entry name" value="NAD(P)-bd_dom_sf"/>
</dbReference>
<evidence type="ECO:0000256" key="3">
    <source>
        <dbReference type="ARBA" id="ARBA00023002"/>
    </source>
</evidence>
<feature type="binding site" evidence="6">
    <location>
        <position position="80"/>
    </location>
    <ligand>
        <name>NAD(+)</name>
        <dbReference type="ChEBI" id="CHEBI:57540"/>
    </ligand>
</feature>
<dbReference type="SUPFAM" id="SSF55347">
    <property type="entry name" value="Glyceraldehyde-3-phosphate dehydrogenase-like, C-terminal domain"/>
    <property type="match status" value="1"/>
</dbReference>
<feature type="binding site" evidence="5">
    <location>
        <begin position="212"/>
        <end position="213"/>
    </location>
    <ligand>
        <name>D-glyceraldehyde 3-phosphate</name>
        <dbReference type="ChEBI" id="CHEBI:59776"/>
    </ligand>
</feature>
<name>A0A2J0KR84_9BACT</name>
<dbReference type="EC" id="1.2.1.-" evidence="9"/>
<dbReference type="PIRSF" id="PIRSF000149">
    <property type="entry name" value="GAP_DH"/>
    <property type="match status" value="1"/>
</dbReference>